<dbReference type="SUPFAM" id="SSF55048">
    <property type="entry name" value="Probable ACP-binding domain of malonyl-CoA ACP transacylase"/>
    <property type="match status" value="1"/>
</dbReference>
<dbReference type="GO" id="GO:0006633">
    <property type="term" value="P:fatty acid biosynthetic process"/>
    <property type="evidence" value="ECO:0007669"/>
    <property type="project" value="TreeGrafter"/>
</dbReference>
<evidence type="ECO:0000313" key="7">
    <source>
        <dbReference type="Proteomes" id="UP000023152"/>
    </source>
</evidence>
<name>X6MG74_RETFI</name>
<accession>X6MG74</accession>
<proteinExistence type="predicted"/>
<evidence type="ECO:0000256" key="2">
    <source>
        <dbReference type="ARBA" id="ARBA00022679"/>
    </source>
</evidence>
<dbReference type="AlphaFoldDB" id="X6MG74"/>
<dbReference type="OrthoDB" id="6769069at2759"/>
<dbReference type="InterPro" id="IPR016036">
    <property type="entry name" value="Malonyl_transacylase_ACP-bd"/>
</dbReference>
<evidence type="ECO:0000256" key="4">
    <source>
        <dbReference type="ARBA" id="ARBA00048462"/>
    </source>
</evidence>
<protein>
    <recommendedName>
        <fullName evidence="1">[acyl-carrier-protein] S-malonyltransferase</fullName>
        <ecNumber evidence="1">2.3.1.39</ecNumber>
    </recommendedName>
</protein>
<evidence type="ECO:0000313" key="6">
    <source>
        <dbReference type="EMBL" id="ETO12055.1"/>
    </source>
</evidence>
<dbReference type="Gene3D" id="3.30.70.250">
    <property type="entry name" value="Malonyl-CoA ACP transacylase, ACP-binding"/>
    <property type="match status" value="1"/>
</dbReference>
<dbReference type="PANTHER" id="PTHR42681:SF1">
    <property type="entry name" value="MALONYL-COA-ACYL CARRIER PROTEIN TRANSACYLASE, MITOCHONDRIAL"/>
    <property type="match status" value="1"/>
</dbReference>
<dbReference type="InterPro" id="IPR016035">
    <property type="entry name" value="Acyl_Trfase/lysoPLipase"/>
</dbReference>
<gene>
    <name evidence="6" type="ORF">RFI_25321</name>
</gene>
<dbReference type="Proteomes" id="UP000023152">
    <property type="component" value="Unassembled WGS sequence"/>
</dbReference>
<reference evidence="6 7" key="1">
    <citation type="journal article" date="2013" name="Curr. Biol.">
        <title>The Genome of the Foraminiferan Reticulomyxa filosa.</title>
        <authorList>
            <person name="Glockner G."/>
            <person name="Hulsmann N."/>
            <person name="Schleicher M."/>
            <person name="Noegel A.A."/>
            <person name="Eichinger L."/>
            <person name="Gallinger C."/>
            <person name="Pawlowski J."/>
            <person name="Sierra R."/>
            <person name="Euteneuer U."/>
            <person name="Pillet L."/>
            <person name="Moustafa A."/>
            <person name="Platzer M."/>
            <person name="Groth M."/>
            <person name="Szafranski K."/>
            <person name="Schliwa M."/>
        </authorList>
    </citation>
    <scope>NUCLEOTIDE SEQUENCE [LARGE SCALE GENOMIC DNA]</scope>
</reference>
<comment type="caution">
    <text evidence="6">The sequence shown here is derived from an EMBL/GenBank/DDBJ whole genome shotgun (WGS) entry which is preliminary data.</text>
</comment>
<dbReference type="EMBL" id="ASPP01021777">
    <property type="protein sequence ID" value="ETO12055.1"/>
    <property type="molecule type" value="Genomic_DNA"/>
</dbReference>
<dbReference type="InterPro" id="IPR050858">
    <property type="entry name" value="Mal-CoA-ACP_Trans/PKS_FabD"/>
</dbReference>
<sequence>MFQSKCLEFDTISLQHEKFSKKRFKKNFVRNWHHLDIPNPFPRLVCCWRYYGSTRPGATRCLLFPGQASQYVGMCKDLYDAIPSVKNLLDETDECLGYSLTNIINFKLFKYTKFKSEIKKNDVMLGHSLGELTALYAAGYFEKENNLKKEESWKNALKLVECRAKAMNKCCNKDNQCMYAIIGAKLEWIKEIIEKECKIKENNSYIINIANINSSKQIVISGNNEIIKKVINKILLLNQQSKSIRILMINTSGAFHSNLMKPSINYLKDYINENKQIFNFNINNSKNDIIFNLNAKRYKSIEIINNQILEDLLCNQLISSVLWNDSIIKCLKDGITDFIEIGPKRILSSLVLQIAQEQGFQKDQLRIYNIDKIEDFNQIKKLFSF</sequence>
<dbReference type="SMART" id="SM00827">
    <property type="entry name" value="PKS_AT"/>
    <property type="match status" value="1"/>
</dbReference>
<dbReference type="InterPro" id="IPR014043">
    <property type="entry name" value="Acyl_transferase_dom"/>
</dbReference>
<dbReference type="EC" id="2.3.1.39" evidence="1"/>
<organism evidence="6 7">
    <name type="scientific">Reticulomyxa filosa</name>
    <dbReference type="NCBI Taxonomy" id="46433"/>
    <lineage>
        <taxon>Eukaryota</taxon>
        <taxon>Sar</taxon>
        <taxon>Rhizaria</taxon>
        <taxon>Retaria</taxon>
        <taxon>Foraminifera</taxon>
        <taxon>Monothalamids</taxon>
        <taxon>Reticulomyxidae</taxon>
        <taxon>Reticulomyxa</taxon>
    </lineage>
</organism>
<keyword evidence="2" id="KW-0808">Transferase</keyword>
<feature type="domain" description="Malonyl-CoA:ACP transacylase (MAT)" evidence="5">
    <location>
        <begin position="63"/>
        <end position="364"/>
    </location>
</feature>
<dbReference type="SUPFAM" id="SSF52151">
    <property type="entry name" value="FabD/lysophospholipase-like"/>
    <property type="match status" value="1"/>
</dbReference>
<dbReference type="InterPro" id="IPR001227">
    <property type="entry name" value="Ac_transferase_dom_sf"/>
</dbReference>
<dbReference type="Gene3D" id="3.40.366.10">
    <property type="entry name" value="Malonyl-Coenzyme A Acyl Carrier Protein, domain 2"/>
    <property type="match status" value="2"/>
</dbReference>
<keyword evidence="7" id="KW-1185">Reference proteome</keyword>
<dbReference type="PANTHER" id="PTHR42681">
    <property type="entry name" value="MALONYL-COA-ACYL CARRIER PROTEIN TRANSACYLASE, MITOCHONDRIAL"/>
    <property type="match status" value="1"/>
</dbReference>
<evidence type="ECO:0000256" key="3">
    <source>
        <dbReference type="ARBA" id="ARBA00023315"/>
    </source>
</evidence>
<dbReference type="GO" id="GO:0004314">
    <property type="term" value="F:[acyl-carrier-protein] S-malonyltransferase activity"/>
    <property type="evidence" value="ECO:0007669"/>
    <property type="project" value="UniProtKB-EC"/>
</dbReference>
<keyword evidence="3" id="KW-0012">Acyltransferase</keyword>
<evidence type="ECO:0000256" key="1">
    <source>
        <dbReference type="ARBA" id="ARBA00013258"/>
    </source>
</evidence>
<evidence type="ECO:0000259" key="5">
    <source>
        <dbReference type="SMART" id="SM00827"/>
    </source>
</evidence>
<comment type="catalytic activity">
    <reaction evidence="4">
        <text>holo-[ACP] + malonyl-CoA = malonyl-[ACP] + CoA</text>
        <dbReference type="Rhea" id="RHEA:41792"/>
        <dbReference type="Rhea" id="RHEA-COMP:9623"/>
        <dbReference type="Rhea" id="RHEA-COMP:9685"/>
        <dbReference type="ChEBI" id="CHEBI:57287"/>
        <dbReference type="ChEBI" id="CHEBI:57384"/>
        <dbReference type="ChEBI" id="CHEBI:64479"/>
        <dbReference type="ChEBI" id="CHEBI:78449"/>
        <dbReference type="EC" id="2.3.1.39"/>
    </reaction>
</comment>